<dbReference type="WBParaSite" id="jg7800">
    <property type="protein sequence ID" value="jg7800"/>
    <property type="gene ID" value="jg7800"/>
</dbReference>
<protein>
    <submittedName>
        <fullName evidence="3">Secreted protein</fullName>
    </submittedName>
</protein>
<dbReference type="Proteomes" id="UP000887574">
    <property type="component" value="Unplaced"/>
</dbReference>
<evidence type="ECO:0000313" key="2">
    <source>
        <dbReference type="Proteomes" id="UP000887574"/>
    </source>
</evidence>
<dbReference type="AlphaFoldDB" id="A0A915EMC5"/>
<accession>A0A915EMC5</accession>
<evidence type="ECO:0000313" key="3">
    <source>
        <dbReference type="WBParaSite" id="jg7800"/>
    </source>
</evidence>
<feature type="chain" id="PRO_5036696910" evidence="1">
    <location>
        <begin position="23"/>
        <end position="90"/>
    </location>
</feature>
<name>A0A915EMC5_9BILA</name>
<feature type="signal peptide" evidence="1">
    <location>
        <begin position="1"/>
        <end position="22"/>
    </location>
</feature>
<proteinExistence type="predicted"/>
<organism evidence="2 3">
    <name type="scientific">Ditylenchus dipsaci</name>
    <dbReference type="NCBI Taxonomy" id="166011"/>
    <lineage>
        <taxon>Eukaryota</taxon>
        <taxon>Metazoa</taxon>
        <taxon>Ecdysozoa</taxon>
        <taxon>Nematoda</taxon>
        <taxon>Chromadorea</taxon>
        <taxon>Rhabditida</taxon>
        <taxon>Tylenchina</taxon>
        <taxon>Tylenchomorpha</taxon>
        <taxon>Sphaerularioidea</taxon>
        <taxon>Anguinidae</taxon>
        <taxon>Anguininae</taxon>
        <taxon>Ditylenchus</taxon>
    </lineage>
</organism>
<evidence type="ECO:0000256" key="1">
    <source>
        <dbReference type="SAM" id="SignalP"/>
    </source>
</evidence>
<keyword evidence="1" id="KW-0732">Signal</keyword>
<keyword evidence="2" id="KW-1185">Reference proteome</keyword>
<sequence length="90" mass="10590">MPLTKIVVSAIFVFAYFYELNSNPPDLTIANFVRRREISQKLSCALYIQVQQLFNQALQSSICFKILRKVHYFKLTNPTKSNNPYSYLHR</sequence>
<reference evidence="3" key="1">
    <citation type="submission" date="2022-11" db="UniProtKB">
        <authorList>
            <consortium name="WormBaseParasite"/>
        </authorList>
    </citation>
    <scope>IDENTIFICATION</scope>
</reference>